<feature type="signal peptide" evidence="1">
    <location>
        <begin position="1"/>
        <end position="22"/>
    </location>
</feature>
<dbReference type="Proteomes" id="UP000720189">
    <property type="component" value="Unassembled WGS sequence"/>
</dbReference>
<name>A0A9P9HD83_FUSRE</name>
<protein>
    <submittedName>
        <fullName evidence="2">Uncharacterized protein</fullName>
    </submittedName>
</protein>
<organism evidence="2 3">
    <name type="scientific">Fusarium redolens</name>
    <dbReference type="NCBI Taxonomy" id="48865"/>
    <lineage>
        <taxon>Eukaryota</taxon>
        <taxon>Fungi</taxon>
        <taxon>Dikarya</taxon>
        <taxon>Ascomycota</taxon>
        <taxon>Pezizomycotina</taxon>
        <taxon>Sordariomycetes</taxon>
        <taxon>Hypocreomycetidae</taxon>
        <taxon>Hypocreales</taxon>
        <taxon>Nectriaceae</taxon>
        <taxon>Fusarium</taxon>
        <taxon>Fusarium redolens species complex</taxon>
    </lineage>
</organism>
<evidence type="ECO:0000313" key="2">
    <source>
        <dbReference type="EMBL" id="KAH7255490.1"/>
    </source>
</evidence>
<reference evidence="2" key="1">
    <citation type="journal article" date="2021" name="Nat. Commun.">
        <title>Genetic determinants of endophytism in the Arabidopsis root mycobiome.</title>
        <authorList>
            <person name="Mesny F."/>
            <person name="Miyauchi S."/>
            <person name="Thiergart T."/>
            <person name="Pickel B."/>
            <person name="Atanasova L."/>
            <person name="Karlsson M."/>
            <person name="Huettel B."/>
            <person name="Barry K.W."/>
            <person name="Haridas S."/>
            <person name="Chen C."/>
            <person name="Bauer D."/>
            <person name="Andreopoulos W."/>
            <person name="Pangilinan J."/>
            <person name="LaButti K."/>
            <person name="Riley R."/>
            <person name="Lipzen A."/>
            <person name="Clum A."/>
            <person name="Drula E."/>
            <person name="Henrissat B."/>
            <person name="Kohler A."/>
            <person name="Grigoriev I.V."/>
            <person name="Martin F.M."/>
            <person name="Hacquard S."/>
        </authorList>
    </citation>
    <scope>NUCLEOTIDE SEQUENCE</scope>
    <source>
        <strain evidence="2">MPI-CAGE-AT-0023</strain>
    </source>
</reference>
<evidence type="ECO:0000256" key="1">
    <source>
        <dbReference type="SAM" id="SignalP"/>
    </source>
</evidence>
<dbReference type="AlphaFoldDB" id="A0A9P9HD83"/>
<proteinExistence type="predicted"/>
<evidence type="ECO:0000313" key="3">
    <source>
        <dbReference type="Proteomes" id="UP000720189"/>
    </source>
</evidence>
<sequence>MHFRMIGRLLATLLSFHSSVKASKHPNTILPRHSHPRVEYYNGVPKIKHSARRRDLTKSGYRPISLSSHGSPHDARYSAIWVFEPIGPDFQVIHDVPKEVFDSWVERLRNRSYVLTHVTATGPEEEAIFAGVMEYDRNNTVWTLDCGIKDWVPFL</sequence>
<gene>
    <name evidence="2" type="ORF">BKA55DRAFT_537893</name>
</gene>
<comment type="caution">
    <text evidence="2">The sequence shown here is derived from an EMBL/GenBank/DDBJ whole genome shotgun (WGS) entry which is preliminary data.</text>
</comment>
<dbReference type="OrthoDB" id="5946976at2759"/>
<keyword evidence="3" id="KW-1185">Reference proteome</keyword>
<keyword evidence="1" id="KW-0732">Signal</keyword>
<accession>A0A9P9HD83</accession>
<dbReference type="Pfam" id="PF17660">
    <property type="entry name" value="BTRD1"/>
    <property type="match status" value="2"/>
</dbReference>
<feature type="chain" id="PRO_5040210474" evidence="1">
    <location>
        <begin position="23"/>
        <end position="155"/>
    </location>
</feature>
<dbReference type="EMBL" id="JAGMUX010000006">
    <property type="protein sequence ID" value="KAH7255490.1"/>
    <property type="molecule type" value="Genomic_DNA"/>
</dbReference>
<dbReference type="GeneID" id="70219926"/>
<dbReference type="InterPro" id="IPR049511">
    <property type="entry name" value="PGH-like_rpt"/>
</dbReference>
<dbReference type="RefSeq" id="XP_046051059.1">
    <property type="nucleotide sequence ID" value="XM_046189972.1"/>
</dbReference>